<comment type="similarity">
    <text evidence="2">Belongs to the EBP family.</text>
</comment>
<evidence type="ECO:0000313" key="16">
    <source>
        <dbReference type="EMBL" id="CAG5184158.1"/>
    </source>
</evidence>
<evidence type="ECO:0000256" key="9">
    <source>
        <dbReference type="ARBA" id="ARBA00023136"/>
    </source>
</evidence>
<keyword evidence="10" id="KW-1207">Sterol metabolism</keyword>
<evidence type="ECO:0000256" key="11">
    <source>
        <dbReference type="ARBA" id="ARBA00023221"/>
    </source>
</evidence>
<comment type="subcellular location">
    <subcellularLocation>
        <location evidence="1">Membrane</location>
        <topology evidence="1">Multi-pass membrane protein</topology>
    </subcellularLocation>
</comment>
<dbReference type="GO" id="GO:0047750">
    <property type="term" value="F:cholestenol delta-isomerase activity"/>
    <property type="evidence" value="ECO:0007669"/>
    <property type="project" value="InterPro"/>
</dbReference>
<evidence type="ECO:0000256" key="13">
    <source>
        <dbReference type="PROSITE-ProRule" id="PRU01087"/>
    </source>
</evidence>
<evidence type="ECO:0000256" key="3">
    <source>
        <dbReference type="ARBA" id="ARBA00022516"/>
    </source>
</evidence>
<keyword evidence="6 13" id="KW-1133">Transmembrane helix</keyword>
<evidence type="ECO:0000256" key="12">
    <source>
        <dbReference type="ARBA" id="ARBA00023235"/>
    </source>
</evidence>
<accession>A0A8J2IEW1</accession>
<dbReference type="GO" id="GO:0016020">
    <property type="term" value="C:membrane"/>
    <property type="evidence" value="ECO:0007669"/>
    <property type="project" value="UniProtKB-SubCell"/>
</dbReference>
<feature type="transmembrane region" description="Helical" evidence="14">
    <location>
        <begin position="202"/>
        <end position="232"/>
    </location>
</feature>
<keyword evidence="9 13" id="KW-0472">Membrane</keyword>
<feature type="transmembrane region" description="Helical" evidence="14">
    <location>
        <begin position="41"/>
        <end position="61"/>
    </location>
</feature>
<dbReference type="GeneID" id="67011155"/>
<feature type="transmembrane region" description="Helical" evidence="14">
    <location>
        <begin position="73"/>
        <end position="96"/>
    </location>
</feature>
<organism evidence="16 17">
    <name type="scientific">Alternaria atra</name>
    <dbReference type="NCBI Taxonomy" id="119953"/>
    <lineage>
        <taxon>Eukaryota</taxon>
        <taxon>Fungi</taxon>
        <taxon>Dikarya</taxon>
        <taxon>Ascomycota</taxon>
        <taxon>Pezizomycotina</taxon>
        <taxon>Dothideomycetes</taxon>
        <taxon>Pleosporomycetidae</taxon>
        <taxon>Pleosporales</taxon>
        <taxon>Pleosporineae</taxon>
        <taxon>Pleosporaceae</taxon>
        <taxon>Alternaria</taxon>
        <taxon>Alternaria sect. Ulocladioides</taxon>
    </lineage>
</organism>
<evidence type="ECO:0000256" key="14">
    <source>
        <dbReference type="SAM" id="Phobius"/>
    </source>
</evidence>
<dbReference type="AlphaFoldDB" id="A0A8J2IEW1"/>
<evidence type="ECO:0000256" key="5">
    <source>
        <dbReference type="ARBA" id="ARBA00022955"/>
    </source>
</evidence>
<dbReference type="Proteomes" id="UP000676310">
    <property type="component" value="Unassembled WGS sequence"/>
</dbReference>
<protein>
    <recommendedName>
        <fullName evidence="15">EXPERA domain-containing protein</fullName>
    </recommendedName>
</protein>
<dbReference type="GO" id="GO:0004769">
    <property type="term" value="F:steroid Delta-isomerase activity"/>
    <property type="evidence" value="ECO:0007669"/>
    <property type="project" value="TreeGrafter"/>
</dbReference>
<keyword evidence="4 13" id="KW-0812">Transmembrane</keyword>
<dbReference type="InterPro" id="IPR007905">
    <property type="entry name" value="EBP"/>
</dbReference>
<dbReference type="PANTHER" id="PTHR14207:SF0">
    <property type="entry name" value="3-BETA-HYDROXYSTEROID-DELTA(8),DELTA(7)-ISOMERASE"/>
    <property type="match status" value="1"/>
</dbReference>
<feature type="transmembrane region" description="Helical" evidence="14">
    <location>
        <begin position="164"/>
        <end position="182"/>
    </location>
</feature>
<dbReference type="GO" id="GO:0005783">
    <property type="term" value="C:endoplasmic reticulum"/>
    <property type="evidence" value="ECO:0007669"/>
    <property type="project" value="TreeGrafter"/>
</dbReference>
<dbReference type="PROSITE" id="PS51751">
    <property type="entry name" value="EXPERA"/>
    <property type="match status" value="1"/>
</dbReference>
<dbReference type="EMBL" id="CAJRGZ010000029">
    <property type="protein sequence ID" value="CAG5184158.1"/>
    <property type="molecule type" value="Genomic_DNA"/>
</dbReference>
<dbReference type="Pfam" id="PF05241">
    <property type="entry name" value="EBP"/>
    <property type="match status" value="1"/>
</dbReference>
<reference evidence="16" key="1">
    <citation type="submission" date="2021-05" db="EMBL/GenBank/DDBJ databases">
        <authorList>
            <person name="Stam R."/>
        </authorList>
    </citation>
    <scope>NUCLEOTIDE SEQUENCE</scope>
    <source>
        <strain evidence="16">CS162</strain>
    </source>
</reference>
<dbReference type="GO" id="GO:0016126">
    <property type="term" value="P:sterol biosynthetic process"/>
    <property type="evidence" value="ECO:0007669"/>
    <property type="project" value="UniProtKB-KW"/>
</dbReference>
<evidence type="ECO:0000256" key="8">
    <source>
        <dbReference type="ARBA" id="ARBA00023098"/>
    </source>
</evidence>
<evidence type="ECO:0000313" key="17">
    <source>
        <dbReference type="Proteomes" id="UP000676310"/>
    </source>
</evidence>
<evidence type="ECO:0000256" key="2">
    <source>
        <dbReference type="ARBA" id="ARBA00008337"/>
    </source>
</evidence>
<keyword evidence="12" id="KW-0413">Isomerase</keyword>
<evidence type="ECO:0000256" key="1">
    <source>
        <dbReference type="ARBA" id="ARBA00004141"/>
    </source>
</evidence>
<comment type="caution">
    <text evidence="16">The sequence shown here is derived from an EMBL/GenBank/DDBJ whole genome shotgun (WGS) entry which is preliminary data.</text>
</comment>
<keyword evidence="17" id="KW-1185">Reference proteome</keyword>
<feature type="domain" description="EXPERA" evidence="15">
    <location>
        <begin position="72"/>
        <end position="218"/>
    </location>
</feature>
<dbReference type="OrthoDB" id="58557at2759"/>
<keyword evidence="7" id="KW-0756">Sterol biosynthesis</keyword>
<keyword evidence="8" id="KW-0443">Lipid metabolism</keyword>
<evidence type="ECO:0000256" key="6">
    <source>
        <dbReference type="ARBA" id="ARBA00022989"/>
    </source>
</evidence>
<dbReference type="RefSeq" id="XP_043174514.1">
    <property type="nucleotide sequence ID" value="XM_043318579.1"/>
</dbReference>
<evidence type="ECO:0000256" key="10">
    <source>
        <dbReference type="ARBA" id="ARBA00023166"/>
    </source>
</evidence>
<dbReference type="GO" id="GO:0000247">
    <property type="term" value="F:C-8 sterol isomerase activity"/>
    <property type="evidence" value="ECO:0007669"/>
    <property type="project" value="TreeGrafter"/>
</dbReference>
<evidence type="ECO:0000256" key="4">
    <source>
        <dbReference type="ARBA" id="ARBA00022692"/>
    </source>
</evidence>
<feature type="transmembrane region" description="Helical" evidence="14">
    <location>
        <begin position="127"/>
        <end position="152"/>
    </location>
</feature>
<keyword evidence="3" id="KW-0444">Lipid biosynthesis</keyword>
<keyword evidence="11" id="KW-0753">Steroid metabolism</keyword>
<keyword evidence="5" id="KW-0752">Steroid biosynthesis</keyword>
<name>A0A8J2IEW1_9PLEO</name>
<dbReference type="InterPro" id="IPR033118">
    <property type="entry name" value="EXPERA"/>
</dbReference>
<gene>
    <name evidence="16" type="ORF">ALTATR162_LOCUS10939</name>
</gene>
<evidence type="ECO:0000256" key="7">
    <source>
        <dbReference type="ARBA" id="ARBA00023011"/>
    </source>
</evidence>
<proteinExistence type="inferred from homology"/>
<evidence type="ECO:0000259" key="15">
    <source>
        <dbReference type="PROSITE" id="PS51751"/>
    </source>
</evidence>
<sequence length="244" mass="27146">MAGYNASPVSSDELEHALHPFYPVGAIIKDYAANTLSSPVILVYFFALVVAFLLPAAYALTRARSGQGLPRQEFAVAMWFALCGYIHLAVEGYFVFNHATLAADRGLFGQMWKEYALSDSRYLTSDTFTVCMETVTTVLWGPLSLLAAYFIAIDHPARHPLQSIISFGQIYGDILYLSTVFFDEAYRETAYSRPEPFYYYGYFIFLNAIWLVIPGLLLLQSTVATINAFAFAKAKGGVKGKKTN</sequence>
<dbReference type="PANTHER" id="PTHR14207">
    <property type="entry name" value="STEROL ISOMERASE"/>
    <property type="match status" value="1"/>
</dbReference>